<accession>A0A9P5XNE5</accession>
<keyword evidence="3" id="KW-1185">Reference proteome</keyword>
<proteinExistence type="predicted"/>
<dbReference type="EMBL" id="MU151066">
    <property type="protein sequence ID" value="KAF9452891.1"/>
    <property type="molecule type" value="Genomic_DNA"/>
</dbReference>
<feature type="region of interest" description="Disordered" evidence="1">
    <location>
        <begin position="99"/>
        <end position="127"/>
    </location>
</feature>
<feature type="region of interest" description="Disordered" evidence="1">
    <location>
        <begin position="703"/>
        <end position="741"/>
    </location>
</feature>
<reference evidence="2" key="1">
    <citation type="submission" date="2020-11" db="EMBL/GenBank/DDBJ databases">
        <authorList>
            <consortium name="DOE Joint Genome Institute"/>
            <person name="Ahrendt S."/>
            <person name="Riley R."/>
            <person name="Andreopoulos W."/>
            <person name="Labutti K."/>
            <person name="Pangilinan J."/>
            <person name="Ruiz-Duenas F.J."/>
            <person name="Barrasa J.M."/>
            <person name="Sanchez-Garcia M."/>
            <person name="Camarero S."/>
            <person name="Miyauchi S."/>
            <person name="Serrano A."/>
            <person name="Linde D."/>
            <person name="Babiker R."/>
            <person name="Drula E."/>
            <person name="Ayuso-Fernandez I."/>
            <person name="Pacheco R."/>
            <person name="Padilla G."/>
            <person name="Ferreira P."/>
            <person name="Barriuso J."/>
            <person name="Kellner H."/>
            <person name="Castanera R."/>
            <person name="Alfaro M."/>
            <person name="Ramirez L."/>
            <person name="Pisabarro A.G."/>
            <person name="Kuo A."/>
            <person name="Tritt A."/>
            <person name="Lipzen A."/>
            <person name="He G."/>
            <person name="Yan M."/>
            <person name="Ng V."/>
            <person name="Cullen D."/>
            <person name="Martin F."/>
            <person name="Rosso M.-N."/>
            <person name="Henrissat B."/>
            <person name="Hibbett D."/>
            <person name="Martinez A.T."/>
            <person name="Grigoriev I.V."/>
        </authorList>
    </citation>
    <scope>NUCLEOTIDE SEQUENCE</scope>
    <source>
        <strain evidence="2">MF-IS2</strain>
    </source>
</reference>
<evidence type="ECO:0000313" key="2">
    <source>
        <dbReference type="EMBL" id="KAF9452891.1"/>
    </source>
</evidence>
<evidence type="ECO:0000256" key="1">
    <source>
        <dbReference type="SAM" id="MobiDB-lite"/>
    </source>
</evidence>
<organism evidence="2 3">
    <name type="scientific">Macrolepiota fuliginosa MF-IS2</name>
    <dbReference type="NCBI Taxonomy" id="1400762"/>
    <lineage>
        <taxon>Eukaryota</taxon>
        <taxon>Fungi</taxon>
        <taxon>Dikarya</taxon>
        <taxon>Basidiomycota</taxon>
        <taxon>Agaricomycotina</taxon>
        <taxon>Agaricomycetes</taxon>
        <taxon>Agaricomycetidae</taxon>
        <taxon>Agaricales</taxon>
        <taxon>Agaricineae</taxon>
        <taxon>Agaricaceae</taxon>
        <taxon>Macrolepiota</taxon>
    </lineage>
</organism>
<name>A0A9P5XNE5_9AGAR</name>
<dbReference type="AlphaFoldDB" id="A0A9P5XNE5"/>
<feature type="region of interest" description="Disordered" evidence="1">
    <location>
        <begin position="160"/>
        <end position="180"/>
    </location>
</feature>
<evidence type="ECO:0000313" key="3">
    <source>
        <dbReference type="Proteomes" id="UP000807342"/>
    </source>
</evidence>
<gene>
    <name evidence="2" type="ORF">P691DRAFT_782667</name>
</gene>
<dbReference type="Proteomes" id="UP000807342">
    <property type="component" value="Unassembled WGS sequence"/>
</dbReference>
<sequence length="741" mass="83739">MSNKPSHYRRPKPPRFSKTAADILGYMPSYIPTSQLAYQSAIALPQTYEGCPQWAQKAAEAYIPDSPLGAAETTMGLPRTLCRFPQTILESDDRLLHLPPIGRRREPSEAQTKFPQTKLSGYHLSPPSLPSPTTYTFPYNTATQSSKVVHPTPYRPIRLPDVQDPLLHPGSLEKSSYLPTPVASTLPRPLLDAPDYSYSTESTVHKDSRKFLLQKAAAAVSYRSYCSPLTERTSKCGCNSVGVPIRASEPGAFDLDDYAEFLRQRFSCSISHKWLEGVVRPDSHYVHPNLLTESEKALYQTRVRSWIAGNTGLTIHEEVYQAFVAIDARDGQQCTIPLIWFVFLLREVLVMSPCAQQLGILRYLGAQDLDPCHPFFRFSALKDAVGEFLGSMNAKSTSRDFYDVVGTQQYITDVCSEGHLHIVMSQTPYSTLHPQPLRPRPYLRPDMVSYTNEFRENIKKMFADASAVEYIFLARILRPRSDDLRDWPQPWSQKKSQRNASYAVPDYYYYERSLQTPHYLKFHPNDIAKTLTISLASSDELFTRYSLNLDSFWKNLAMDNMQTDYSLLMFWTSTGASFLCTACRTTACTISRESYSIKLLGSNNDTEIVLASTTHTIANDTKGTFEDLDLRQPAFLLGRARFRCRNLPQYNRTSELHHTGAKTLGGSSATLHPVYRVQREVFAISNGSIEKFESGGDVERWLSQAPTAESSDGMVSGSHYLKPRSPYDRKESRAAKEYFGE</sequence>
<feature type="compositionally biased region" description="Polar residues" evidence="1">
    <location>
        <begin position="109"/>
        <end position="118"/>
    </location>
</feature>
<comment type="caution">
    <text evidence="2">The sequence shown here is derived from an EMBL/GenBank/DDBJ whole genome shotgun (WGS) entry which is preliminary data.</text>
</comment>
<protein>
    <submittedName>
        <fullName evidence="2">Uncharacterized protein</fullName>
    </submittedName>
</protein>
<feature type="compositionally biased region" description="Basic and acidic residues" evidence="1">
    <location>
        <begin position="725"/>
        <end position="741"/>
    </location>
</feature>